<dbReference type="InterPro" id="IPR043534">
    <property type="entry name" value="EBDG/EBM"/>
</dbReference>
<evidence type="ECO:0000256" key="3">
    <source>
        <dbReference type="ARBA" id="ARBA00023295"/>
    </source>
</evidence>
<dbReference type="SUPFAM" id="SSF49303">
    <property type="entry name" value="beta-Galactosidase/glucuronidase domain"/>
    <property type="match status" value="3"/>
</dbReference>
<evidence type="ECO:0000259" key="7">
    <source>
        <dbReference type="Pfam" id="PF22666"/>
    </source>
</evidence>
<accession>A0ABZ2K902</accession>
<evidence type="ECO:0000259" key="6">
    <source>
        <dbReference type="Pfam" id="PF18368"/>
    </source>
</evidence>
<evidence type="ECO:0000256" key="2">
    <source>
        <dbReference type="ARBA" id="ARBA00022801"/>
    </source>
</evidence>
<dbReference type="PANTHER" id="PTHR43536">
    <property type="entry name" value="MANNOSYLGLYCOPROTEIN ENDO-BETA-MANNOSIDASE"/>
    <property type="match status" value="1"/>
</dbReference>
<name>A0ABZ2K902_9BACT</name>
<dbReference type="SUPFAM" id="SSF49785">
    <property type="entry name" value="Galactose-binding domain-like"/>
    <property type="match status" value="1"/>
</dbReference>
<evidence type="ECO:0000259" key="5">
    <source>
        <dbReference type="Pfam" id="PF02836"/>
    </source>
</evidence>
<organism evidence="8 9">
    <name type="scientific">Pendulispora brunnea</name>
    <dbReference type="NCBI Taxonomy" id="2905690"/>
    <lineage>
        <taxon>Bacteria</taxon>
        <taxon>Pseudomonadati</taxon>
        <taxon>Myxococcota</taxon>
        <taxon>Myxococcia</taxon>
        <taxon>Myxococcales</taxon>
        <taxon>Sorangiineae</taxon>
        <taxon>Pendulisporaceae</taxon>
        <taxon>Pendulispora</taxon>
    </lineage>
</organism>
<keyword evidence="9" id="KW-1185">Reference proteome</keyword>
<feature type="domain" description="Glycoside hydrolase family 2 catalytic" evidence="5">
    <location>
        <begin position="426"/>
        <end position="512"/>
    </location>
</feature>
<dbReference type="Proteomes" id="UP001379533">
    <property type="component" value="Chromosome"/>
</dbReference>
<dbReference type="Gene3D" id="2.60.40.10">
    <property type="entry name" value="Immunoglobulins"/>
    <property type="match status" value="3"/>
</dbReference>
<dbReference type="InterPro" id="IPR017853">
    <property type="entry name" value="GH"/>
</dbReference>
<dbReference type="InterPro" id="IPR008979">
    <property type="entry name" value="Galactose-bd-like_sf"/>
</dbReference>
<evidence type="ECO:0000313" key="9">
    <source>
        <dbReference type="Proteomes" id="UP001379533"/>
    </source>
</evidence>
<sequence>MSSRLLRSVLAGVTVLVAACTCATGEDEEARLSQGNALTLSSGWFLQDVAKVRESGAAVSQVGYAASGWYAATVPGTVLTSLVNDGVYPEPLYGENNRPDKIPESLCRTSYWYRTEFHVPRVRTGKHIWLNFEGINYTADVWVNGQQIGTIEGAFARGIFDVSGFVEPGEDAAVAVLIHPPPHPGDPEEKTIATGAGVNGGVLVQDGPTFLCTIGWDWLPGIRDRNMGIWQKVTLSTTGPVKIEDPFVTSDLPLPRTDSADLALETTLHNVTNAPQAGVLHAMFDGVHVQRSVTLEPNESRTIKLGADTVPELHVLNPRLWWPNGYGPQNLNTMHLRFDVVAGGGDGQTSDRRDVTFGIREISYHVPGTENLTLSVNGVPVIAKGGDWGLDEGLKRIPRERLEAQVRMHKMANYTMIRNWVGQSTSEDLYDLCDQYGLLLWDEFFQPNPFDGPNPDNVPRYLANVREKVLRYRHHPSVALWCGRNEGDPEPAAIDEGIQRIMSELDPQRLYQPNSSDGRGVRSGGPYSWREPRKFYEFPRDEAFKTEIGSVSIPTLEAVQAMMPEKDWNTINDDWAEHDLARGAQQGRDDPRMYADVLTKRYGAWSDLGGFVRRAQLMNYEAYRAMYEGRFAKLFAPTTGVITWMSNPAQPSFVWQLYSHDLEPNASLFAVRKACEPVHIQMNQNDFHVMVINDGTQAVSDLTARVRVYNLDGTLKAETQTPVVARASSATDAGAITWPAGLSAVHFVKVELRDPQGRVLSDNFYWRALPEHPDDFTALNSLPTAALAMNVTRRDAQGKLLLDVTLSNPTNTVALLAHVQLRNRRTNQRILPVFYSDNYVSLLPGETRTLTVEAAAKDLGRDAPLVILDGWNVTNMR</sequence>
<proteinExistence type="inferred from homology"/>
<gene>
    <name evidence="8" type="ORF">LZC95_53255</name>
</gene>
<evidence type="ECO:0008006" key="10">
    <source>
        <dbReference type="Google" id="ProtNLM"/>
    </source>
</evidence>
<dbReference type="Pfam" id="PF02836">
    <property type="entry name" value="Glyco_hydro_2_C"/>
    <property type="match status" value="1"/>
</dbReference>
<feature type="domain" description="Beta-mannosidase-like galactose-binding" evidence="7">
    <location>
        <begin position="66"/>
        <end position="231"/>
    </location>
</feature>
<keyword evidence="2" id="KW-0378">Hydrolase</keyword>
<dbReference type="Pfam" id="PF00703">
    <property type="entry name" value="Glyco_hydro_2"/>
    <property type="match status" value="1"/>
</dbReference>
<evidence type="ECO:0000313" key="8">
    <source>
        <dbReference type="EMBL" id="WXA95178.1"/>
    </source>
</evidence>
<dbReference type="InterPro" id="IPR036156">
    <property type="entry name" value="Beta-gal/glucu_dom_sf"/>
</dbReference>
<dbReference type="EMBL" id="CP089982">
    <property type="protein sequence ID" value="WXA95178.1"/>
    <property type="molecule type" value="Genomic_DNA"/>
</dbReference>
<evidence type="ECO:0000259" key="4">
    <source>
        <dbReference type="Pfam" id="PF00703"/>
    </source>
</evidence>
<dbReference type="RefSeq" id="WP_394845787.1">
    <property type="nucleotide sequence ID" value="NZ_CP089982.1"/>
</dbReference>
<evidence type="ECO:0000256" key="1">
    <source>
        <dbReference type="ARBA" id="ARBA00007401"/>
    </source>
</evidence>
<dbReference type="PROSITE" id="PS51257">
    <property type="entry name" value="PROKAR_LIPOPROTEIN"/>
    <property type="match status" value="1"/>
</dbReference>
<protein>
    <recommendedName>
        <fullName evidence="10">Exo-1,4-beta-D-glucosaminidase</fullName>
    </recommendedName>
</protein>
<dbReference type="InterPro" id="IPR013783">
    <property type="entry name" value="Ig-like_fold"/>
</dbReference>
<dbReference type="InterPro" id="IPR006103">
    <property type="entry name" value="Glyco_hydro_2_cat"/>
</dbReference>
<reference evidence="8 9" key="1">
    <citation type="submission" date="2021-12" db="EMBL/GenBank/DDBJ databases">
        <title>Discovery of the Pendulisporaceae a myxobacterial family with distinct sporulation behavior and unique specialized metabolism.</title>
        <authorList>
            <person name="Garcia R."/>
            <person name="Popoff A."/>
            <person name="Bader C.D."/>
            <person name="Loehr J."/>
            <person name="Walesch S."/>
            <person name="Walt C."/>
            <person name="Boldt J."/>
            <person name="Bunk B."/>
            <person name="Haeckl F.J.F.P.J."/>
            <person name="Gunesch A.P."/>
            <person name="Birkelbach J."/>
            <person name="Nuebel U."/>
            <person name="Pietschmann T."/>
            <person name="Bach T."/>
            <person name="Mueller R."/>
        </authorList>
    </citation>
    <scope>NUCLEOTIDE SEQUENCE [LARGE SCALE GENOMIC DNA]</scope>
    <source>
        <strain evidence="8 9">MSr12523</strain>
    </source>
</reference>
<dbReference type="Pfam" id="PF22666">
    <property type="entry name" value="Glyco_hydro_2_N2"/>
    <property type="match status" value="1"/>
</dbReference>
<feature type="domain" description="Exo-beta-D-glucosaminidase Ig-fold" evidence="6">
    <location>
        <begin position="764"/>
        <end position="873"/>
    </location>
</feature>
<dbReference type="InterPro" id="IPR041351">
    <property type="entry name" value="Ig_GlcNase"/>
</dbReference>
<dbReference type="Gene3D" id="2.60.120.260">
    <property type="entry name" value="Galactose-binding domain-like"/>
    <property type="match status" value="1"/>
</dbReference>
<dbReference type="Pfam" id="PF18368">
    <property type="entry name" value="Ig_GlcNase"/>
    <property type="match status" value="1"/>
</dbReference>
<dbReference type="PANTHER" id="PTHR43536:SF1">
    <property type="entry name" value="MANNOSYLGLYCOPROTEIN ENDO-BETA-MANNOSIDASE"/>
    <property type="match status" value="1"/>
</dbReference>
<comment type="similarity">
    <text evidence="1">Belongs to the glycosyl hydrolase 2 family.</text>
</comment>
<dbReference type="InterPro" id="IPR054593">
    <property type="entry name" value="Beta-mannosidase-like_N2"/>
</dbReference>
<dbReference type="InterPro" id="IPR006102">
    <property type="entry name" value="Ig-like_GH2"/>
</dbReference>
<feature type="domain" description="Glycoside hydrolase family 2 immunoglobulin-like beta-sandwich" evidence="4">
    <location>
        <begin position="241"/>
        <end position="360"/>
    </location>
</feature>
<dbReference type="SUPFAM" id="SSF51445">
    <property type="entry name" value="(Trans)glycosidases"/>
    <property type="match status" value="1"/>
</dbReference>
<dbReference type="Gene3D" id="3.20.20.80">
    <property type="entry name" value="Glycosidases"/>
    <property type="match status" value="1"/>
</dbReference>
<keyword evidence="3" id="KW-0326">Glycosidase</keyword>